<proteinExistence type="predicted"/>
<dbReference type="Proteomes" id="UP000030753">
    <property type="component" value="Unassembled WGS sequence"/>
</dbReference>
<evidence type="ECO:0000313" key="2">
    <source>
        <dbReference type="Proteomes" id="UP000030753"/>
    </source>
</evidence>
<evidence type="ECO:0000313" key="1">
    <source>
        <dbReference type="EMBL" id="EWY99616.1"/>
    </source>
</evidence>
<dbReference type="AlphaFoldDB" id="W9J497"/>
<sequence length="102" mass="12343">MIFQFISFRDWITIRDLDQWWSSTDQEAVCFGRYTAETLRKSMGYKQYYKTPTMSVGYLIVNTAYVNSMTRRPVTYMHIPRVTTETLSSWRRLQTCLAFLWW</sequence>
<accession>W9J497</accession>
<reference evidence="1 2" key="1">
    <citation type="submission" date="2011-06" db="EMBL/GenBank/DDBJ databases">
        <title>The Genome Sequence of Fusarium oxysporum FOSC 3-a.</title>
        <authorList>
            <consortium name="The Broad Institute Genome Sequencing Platform"/>
            <person name="Ma L.-J."/>
            <person name="Gale L.R."/>
            <person name="Schwartz D.C."/>
            <person name="Zhou S."/>
            <person name="Corby-Kistler H."/>
            <person name="Young S.K."/>
            <person name="Zeng Q."/>
            <person name="Gargeya S."/>
            <person name="Fitzgerald M."/>
            <person name="Haas B."/>
            <person name="Abouelleil A."/>
            <person name="Alvarado L."/>
            <person name="Arachchi H.M."/>
            <person name="Berlin A."/>
            <person name="Brown A."/>
            <person name="Chapman S.B."/>
            <person name="Chen Z."/>
            <person name="Dunbar C."/>
            <person name="Freedman E."/>
            <person name="Gearin G."/>
            <person name="Gellesch M."/>
            <person name="Goldberg J."/>
            <person name="Griggs A."/>
            <person name="Gujja S."/>
            <person name="Heiman D."/>
            <person name="Howarth C."/>
            <person name="Larson L."/>
            <person name="Lui A."/>
            <person name="MacDonald P.J.P."/>
            <person name="Mehta T."/>
            <person name="Montmayeur A."/>
            <person name="Murphy C."/>
            <person name="Neiman D."/>
            <person name="Pearson M."/>
            <person name="Priest M."/>
            <person name="Roberts A."/>
            <person name="Saif S."/>
            <person name="Shea T."/>
            <person name="Shenoy N."/>
            <person name="Sisk P."/>
            <person name="Stolte C."/>
            <person name="Sykes S."/>
            <person name="Wortman J."/>
            <person name="Nusbaum C."/>
            <person name="Birren B."/>
        </authorList>
    </citation>
    <scope>NUCLEOTIDE SEQUENCE [LARGE SCALE GENOMIC DNA]</scope>
    <source>
        <strain evidence="2">FOSC 3-a</strain>
    </source>
</reference>
<protein>
    <submittedName>
        <fullName evidence="1">Uncharacterized protein</fullName>
    </submittedName>
</protein>
<dbReference type="HOGENOM" id="CLU_2277572_0_0_1"/>
<name>W9J497_FUSOX</name>
<gene>
    <name evidence="1" type="ORF">FOYG_03610</name>
</gene>
<organism evidence="1 2">
    <name type="scientific">Fusarium oxysporum NRRL 32931</name>
    <dbReference type="NCBI Taxonomy" id="660029"/>
    <lineage>
        <taxon>Eukaryota</taxon>
        <taxon>Fungi</taxon>
        <taxon>Dikarya</taxon>
        <taxon>Ascomycota</taxon>
        <taxon>Pezizomycotina</taxon>
        <taxon>Sordariomycetes</taxon>
        <taxon>Hypocreomycetidae</taxon>
        <taxon>Hypocreales</taxon>
        <taxon>Nectriaceae</taxon>
        <taxon>Fusarium</taxon>
        <taxon>Fusarium oxysporum species complex</taxon>
    </lineage>
</organism>
<dbReference type="EMBL" id="JH717840">
    <property type="protein sequence ID" value="EWY99616.1"/>
    <property type="molecule type" value="Genomic_DNA"/>
</dbReference>